<protein>
    <submittedName>
        <fullName evidence="1">Uncharacterized protein</fullName>
    </submittedName>
</protein>
<sequence>MCAGAHAGPRPVQNPLVPDWYTTALSFAGGPVPCHAGFPAFAFRFRSDYQEPSGVWRTACAAMAQAAIHVFF</sequence>
<dbReference type="EMBL" id="FMSH01000262">
    <property type="protein sequence ID" value="SCU76705.1"/>
    <property type="molecule type" value="Genomic_DNA"/>
</dbReference>
<organism evidence="1">
    <name type="scientific">Cupriavidus necator</name>
    <name type="common">Alcaligenes eutrophus</name>
    <name type="synonym">Ralstonia eutropha</name>
    <dbReference type="NCBI Taxonomy" id="106590"/>
    <lineage>
        <taxon>Bacteria</taxon>
        <taxon>Pseudomonadati</taxon>
        <taxon>Pseudomonadota</taxon>
        <taxon>Betaproteobacteria</taxon>
        <taxon>Burkholderiales</taxon>
        <taxon>Burkholderiaceae</taxon>
        <taxon>Cupriavidus</taxon>
    </lineage>
</organism>
<reference evidence="1" key="1">
    <citation type="submission" date="2016-09" db="EMBL/GenBank/DDBJ databases">
        <authorList>
            <person name="Capua I."/>
            <person name="De Benedictis P."/>
            <person name="Joannis T."/>
            <person name="Lombin L.H."/>
            <person name="Cattoli G."/>
        </authorList>
    </citation>
    <scope>NUCLEOTIDE SEQUENCE</scope>
    <source>
        <strain evidence="1">B9</strain>
    </source>
</reference>
<accession>A0A1K0IUM3</accession>
<gene>
    <name evidence="1" type="ORF">CNECB9_3340003</name>
</gene>
<name>A0A1K0IUM3_CUPNE</name>
<evidence type="ECO:0000313" key="1">
    <source>
        <dbReference type="EMBL" id="SCU76705.1"/>
    </source>
</evidence>
<dbReference type="AlphaFoldDB" id="A0A1K0IUM3"/>
<proteinExistence type="predicted"/>